<name>A0AAF5DLP4_STRER</name>
<proteinExistence type="inferred from homology"/>
<keyword evidence="6" id="KW-1133">Transmembrane helix</keyword>
<organism evidence="8 9">
    <name type="scientific">Strongyloides stercoralis</name>
    <name type="common">Threadworm</name>
    <dbReference type="NCBI Taxonomy" id="6248"/>
    <lineage>
        <taxon>Eukaryota</taxon>
        <taxon>Metazoa</taxon>
        <taxon>Ecdysozoa</taxon>
        <taxon>Nematoda</taxon>
        <taxon>Chromadorea</taxon>
        <taxon>Rhabditida</taxon>
        <taxon>Tylenchina</taxon>
        <taxon>Panagrolaimomorpha</taxon>
        <taxon>Strongyloidoidea</taxon>
        <taxon>Strongyloididae</taxon>
        <taxon>Strongyloides</taxon>
    </lineage>
</organism>
<sequence>HIVWFNFMNSREEYINLAVDIGQLKETVLSIFHTILLHRTLGKCKYDDGNKYTLGTLGLEEVDCSSIELTFVKLNSPELDNLLNKEIMLFYDDMYKKISHQKANKFQTVRSHSMNVINDVVKENYNENLIKPVSGTCVLEFYQRKNKPTVSVNTKTEGTVWERWLLNIEVTTYSGSDRLAEMKVSVGELISEKILYICSKANRSNYLPIIPKFQELNNVFDDSFSDCQPYLFRILNGPPTSTLPKLESMRANIESSARSFTARSAEYFIQNFTIFGISYICVYNIRFRFIYNRLIMAAINVGDLERDNGRITELRSQVNDVTDVMSQNIRKILEREERLENAEARTANLIESSDQFRIAARSVSRQYWWKNVKWTIIMYIVGILIIVAIILIILHACNVI</sequence>
<evidence type="ECO:0000259" key="7">
    <source>
        <dbReference type="PROSITE" id="PS50892"/>
    </source>
</evidence>
<evidence type="ECO:0000256" key="2">
    <source>
        <dbReference type="ARBA" id="ARBA00018874"/>
    </source>
</evidence>
<keyword evidence="8" id="KW-1185">Reference proteome</keyword>
<keyword evidence="3" id="KW-0072">Autophagy</keyword>
<dbReference type="GO" id="GO:0016020">
    <property type="term" value="C:membrane"/>
    <property type="evidence" value="ECO:0007669"/>
    <property type="project" value="InterPro"/>
</dbReference>
<accession>A0AAF5DLP4</accession>
<evidence type="ECO:0000313" key="9">
    <source>
        <dbReference type="WBParaSite" id="TCONS_00015308.p1"/>
    </source>
</evidence>
<dbReference type="PRINTS" id="PR00219">
    <property type="entry name" value="SYNAPTOBREVN"/>
</dbReference>
<dbReference type="Proteomes" id="UP000035681">
    <property type="component" value="Unplaced"/>
</dbReference>
<evidence type="ECO:0000256" key="5">
    <source>
        <dbReference type="SAM" id="Coils"/>
    </source>
</evidence>
<evidence type="ECO:0000256" key="3">
    <source>
        <dbReference type="ARBA" id="ARBA00023006"/>
    </source>
</evidence>
<evidence type="ECO:0000313" key="8">
    <source>
        <dbReference type="Proteomes" id="UP000035681"/>
    </source>
</evidence>
<keyword evidence="6" id="KW-0472">Membrane</keyword>
<dbReference type="InterPro" id="IPR001388">
    <property type="entry name" value="Synaptobrevin-like"/>
</dbReference>
<feature type="coiled-coil region" evidence="5">
    <location>
        <begin position="325"/>
        <end position="352"/>
    </location>
</feature>
<dbReference type="GO" id="GO:0000407">
    <property type="term" value="C:phagophore assembly site"/>
    <property type="evidence" value="ECO:0007669"/>
    <property type="project" value="TreeGrafter"/>
</dbReference>
<dbReference type="GO" id="GO:0019901">
    <property type="term" value="F:protein kinase binding"/>
    <property type="evidence" value="ECO:0007669"/>
    <property type="project" value="TreeGrafter"/>
</dbReference>
<feature type="transmembrane region" description="Helical" evidence="6">
    <location>
        <begin position="267"/>
        <end position="285"/>
    </location>
</feature>
<keyword evidence="6" id="KW-0812">Transmembrane</keyword>
<dbReference type="GO" id="GO:1990316">
    <property type="term" value="C:Atg1/ULK1 kinase complex"/>
    <property type="evidence" value="ECO:0007669"/>
    <property type="project" value="TreeGrafter"/>
</dbReference>
<protein>
    <recommendedName>
        <fullName evidence="2">Autophagy-related protein 101</fullName>
    </recommendedName>
</protein>
<dbReference type="InterPro" id="IPR042855">
    <property type="entry name" value="V_SNARE_CC"/>
</dbReference>
<dbReference type="AlphaFoldDB" id="A0AAF5DLP4"/>
<dbReference type="SUPFAM" id="SSF58038">
    <property type="entry name" value="SNARE fusion complex"/>
    <property type="match status" value="1"/>
</dbReference>
<dbReference type="Gene3D" id="1.20.5.110">
    <property type="match status" value="1"/>
</dbReference>
<dbReference type="InterPro" id="IPR012445">
    <property type="entry name" value="ATG101"/>
</dbReference>
<dbReference type="WBParaSite" id="TCONS_00015308.p1">
    <property type="protein sequence ID" value="TCONS_00015308.p1"/>
    <property type="gene ID" value="XLOC_009469"/>
</dbReference>
<dbReference type="Pfam" id="PF00957">
    <property type="entry name" value="Synaptobrevin"/>
    <property type="match status" value="1"/>
</dbReference>
<evidence type="ECO:0000256" key="1">
    <source>
        <dbReference type="ARBA" id="ARBA00007130"/>
    </source>
</evidence>
<feature type="domain" description="V-SNARE coiled-coil homology" evidence="7">
    <location>
        <begin position="310"/>
        <end position="370"/>
    </location>
</feature>
<evidence type="ECO:0000256" key="4">
    <source>
        <dbReference type="PROSITE-ProRule" id="PRU00290"/>
    </source>
</evidence>
<dbReference type="PANTHER" id="PTHR13292:SF0">
    <property type="entry name" value="AUTOPHAGY-RELATED PROTEIN 101"/>
    <property type="match status" value="1"/>
</dbReference>
<feature type="transmembrane region" description="Helical" evidence="6">
    <location>
        <begin position="374"/>
        <end position="396"/>
    </location>
</feature>
<dbReference type="GO" id="GO:0016192">
    <property type="term" value="P:vesicle-mediated transport"/>
    <property type="evidence" value="ECO:0007669"/>
    <property type="project" value="InterPro"/>
</dbReference>
<reference evidence="9" key="1">
    <citation type="submission" date="2024-02" db="UniProtKB">
        <authorList>
            <consortium name="WormBaseParasite"/>
        </authorList>
    </citation>
    <scope>IDENTIFICATION</scope>
</reference>
<dbReference type="PANTHER" id="PTHR13292">
    <property type="entry name" value="AUTOPHAGY-RELATED PROTEIN 101"/>
    <property type="match status" value="1"/>
</dbReference>
<dbReference type="Pfam" id="PF07855">
    <property type="entry name" value="ATG101"/>
    <property type="match status" value="1"/>
</dbReference>
<comment type="similarity">
    <text evidence="1">Belongs to the ATG101 family.</text>
</comment>
<dbReference type="GO" id="GO:0000045">
    <property type="term" value="P:autophagosome assembly"/>
    <property type="evidence" value="ECO:0007669"/>
    <property type="project" value="TreeGrafter"/>
</dbReference>
<keyword evidence="4 5" id="KW-0175">Coiled coil</keyword>
<dbReference type="PROSITE" id="PS50892">
    <property type="entry name" value="V_SNARE"/>
    <property type="match status" value="1"/>
</dbReference>
<evidence type="ECO:0000256" key="6">
    <source>
        <dbReference type="SAM" id="Phobius"/>
    </source>
</evidence>